<evidence type="ECO:0000313" key="11">
    <source>
        <dbReference type="EMBL" id="CBY43413.1"/>
    </source>
</evidence>
<sequence>KLRFAQPFFVKFNLTINWSFYPQGFTSKTLTQNNRGLLTIFQAYTEIVSKYKDAQEQAQGQAVFNEQKLTNLALMLETEYLNRQNMVVDSVTKKLNYQVAVQNALEDQESQHMINWIEDKVNQDISNLDQDEMINVCVANLKKMA</sequence>
<keyword evidence="6 10" id="KW-0406">Ion transport</keyword>
<dbReference type="AlphaFoldDB" id="E4Z6T5"/>
<dbReference type="GO" id="GO:0046933">
    <property type="term" value="F:proton-transporting ATP synthase activity, rotational mechanism"/>
    <property type="evidence" value="ECO:0007669"/>
    <property type="project" value="TreeGrafter"/>
</dbReference>
<accession>E4Z6T5</accession>
<dbReference type="InterPro" id="IPR013837">
    <property type="entry name" value="ATP_synth_F0_suB"/>
</dbReference>
<evidence type="ECO:0000256" key="5">
    <source>
        <dbReference type="ARBA" id="ARBA00022792"/>
    </source>
</evidence>
<name>E4Z6T5_OIKDI</name>
<dbReference type="EMBL" id="FN658204">
    <property type="protein sequence ID" value="CBY43413.1"/>
    <property type="molecule type" value="Genomic_DNA"/>
</dbReference>
<evidence type="ECO:0000256" key="7">
    <source>
        <dbReference type="ARBA" id="ARBA00023128"/>
    </source>
</evidence>
<proteinExistence type="inferred from homology"/>
<comment type="function">
    <text evidence="9 10">Subunit b, of the mitochondrial membrane ATP synthase complex (F(1)F(0) ATP synthase or Complex V) that produces ATP from ADP in the presence of a proton gradient across the membrane which is generated by electron transport complexes of the respiratory chain. ATP synthase complex consist of a soluble F(1) head domain - the catalytic core - and a membrane F(1) domain - the membrane proton channel. These two domains are linked by a central stalk rotating inside the F(1) region and a stationary peripheral stalk. During catalysis, ATP synthesis in the catalytic domain of F(1) is coupled via a rotary mechanism of the central stalk subunits to proton translocation. In vivo, can only synthesize ATP although its ATP hydrolase activity can be activated artificially in vitro. Part of the complex F(0) domain. Part of the complex F(0) domain and the peripheric stalk, which acts as a stator to hold the catalytic alpha(3)beta(3) subcomplex and subunit a/ATP6 static relative to the rotary elements.</text>
</comment>
<evidence type="ECO:0000256" key="1">
    <source>
        <dbReference type="ARBA" id="ARBA00007479"/>
    </source>
</evidence>
<reference evidence="11" key="1">
    <citation type="journal article" date="2010" name="Science">
        <title>Plasticity of animal genome architecture unmasked by rapid evolution of a pelagic tunicate.</title>
        <authorList>
            <person name="Denoeud F."/>
            <person name="Henriet S."/>
            <person name="Mungpakdee S."/>
            <person name="Aury J.M."/>
            <person name="Da Silva C."/>
            <person name="Brinkmann H."/>
            <person name="Mikhaleva J."/>
            <person name="Olsen L.C."/>
            <person name="Jubin C."/>
            <person name="Canestro C."/>
            <person name="Bouquet J.M."/>
            <person name="Danks G."/>
            <person name="Poulain J."/>
            <person name="Campsteijn C."/>
            <person name="Adamski M."/>
            <person name="Cross I."/>
            <person name="Yadetie F."/>
            <person name="Muffato M."/>
            <person name="Louis A."/>
            <person name="Butcher S."/>
            <person name="Tsagkogeorga G."/>
            <person name="Konrad A."/>
            <person name="Singh S."/>
            <person name="Jensen M.F."/>
            <person name="Cong E.H."/>
            <person name="Eikeseth-Otteraa H."/>
            <person name="Noel B."/>
            <person name="Anthouard V."/>
            <person name="Porcel B.M."/>
            <person name="Kachouri-Lafond R."/>
            <person name="Nishino A."/>
            <person name="Ugolini M."/>
            <person name="Chourrout P."/>
            <person name="Nishida H."/>
            <person name="Aasland R."/>
            <person name="Huzurbazar S."/>
            <person name="Westhof E."/>
            <person name="Delsuc F."/>
            <person name="Lehrach H."/>
            <person name="Reinhardt R."/>
            <person name="Weissenbach J."/>
            <person name="Roy S.W."/>
            <person name="Artiguenave F."/>
            <person name="Postlethwait J.H."/>
            <person name="Manak J.R."/>
            <person name="Thompson E.M."/>
            <person name="Jaillon O."/>
            <person name="Du Pasquier L."/>
            <person name="Boudinot P."/>
            <person name="Liberles D.A."/>
            <person name="Volff J.N."/>
            <person name="Philippe H."/>
            <person name="Lenhard B."/>
            <person name="Roest Crollius H."/>
            <person name="Wincker P."/>
            <person name="Chourrout D."/>
        </authorList>
    </citation>
    <scope>NUCLEOTIDE SEQUENCE [LARGE SCALE GENOMIC DNA]</scope>
</reference>
<gene>
    <name evidence="11" type="ORF">GSOID_T00028010001</name>
</gene>
<evidence type="ECO:0000256" key="10">
    <source>
        <dbReference type="RuleBase" id="RU368017"/>
    </source>
</evidence>
<comment type="subcellular location">
    <subcellularLocation>
        <location evidence="10">Mitochondrion</location>
    </subcellularLocation>
    <subcellularLocation>
        <location evidence="10">Mitochondrion inner membrane</location>
    </subcellularLocation>
</comment>
<keyword evidence="8 10" id="KW-0472">Membrane</keyword>
<dbReference type="Gene3D" id="1.20.5.2210">
    <property type="match status" value="1"/>
</dbReference>
<keyword evidence="7 10" id="KW-0496">Mitochondrion</keyword>
<dbReference type="GO" id="GO:0045259">
    <property type="term" value="C:proton-transporting ATP synthase complex"/>
    <property type="evidence" value="ECO:0007669"/>
    <property type="project" value="UniProtKB-KW"/>
</dbReference>
<dbReference type="Pfam" id="PF05405">
    <property type="entry name" value="Mt_ATP-synt_B"/>
    <property type="match status" value="1"/>
</dbReference>
<keyword evidence="5 10" id="KW-0999">Mitochondrion inner membrane</keyword>
<comment type="similarity">
    <text evidence="1 10">Belongs to the eukaryotic ATPase B chain family.</text>
</comment>
<dbReference type="InterPro" id="IPR008688">
    <property type="entry name" value="ATP_synth_Bsub_B/MI25"/>
</dbReference>
<evidence type="ECO:0000256" key="8">
    <source>
        <dbReference type="ARBA" id="ARBA00023136"/>
    </source>
</evidence>
<dbReference type="Proteomes" id="UP000011014">
    <property type="component" value="Unassembled WGS sequence"/>
</dbReference>
<feature type="non-terminal residue" evidence="11">
    <location>
        <position position="1"/>
    </location>
</feature>
<evidence type="ECO:0000256" key="9">
    <source>
        <dbReference type="ARBA" id="ARBA00055529"/>
    </source>
</evidence>
<evidence type="ECO:0000256" key="2">
    <source>
        <dbReference type="ARBA" id="ARBA00022448"/>
    </source>
</evidence>
<keyword evidence="3 10" id="KW-0138">CF(0)</keyword>
<dbReference type="PANTHER" id="PTHR12733:SF3">
    <property type="entry name" value="ATP SYNTHASE F(0) COMPLEX SUBUNIT B1, MITOCHONDRIAL"/>
    <property type="match status" value="1"/>
</dbReference>
<organism evidence="11">
    <name type="scientific">Oikopleura dioica</name>
    <name type="common">Tunicate</name>
    <dbReference type="NCBI Taxonomy" id="34765"/>
    <lineage>
        <taxon>Eukaryota</taxon>
        <taxon>Metazoa</taxon>
        <taxon>Chordata</taxon>
        <taxon>Tunicata</taxon>
        <taxon>Appendicularia</taxon>
        <taxon>Copelata</taxon>
        <taxon>Oikopleuridae</taxon>
        <taxon>Oikopleura</taxon>
    </lineage>
</organism>
<protein>
    <recommendedName>
        <fullName evidence="10">ATP synthase subunit b</fullName>
    </recommendedName>
</protein>
<dbReference type="GO" id="GO:0005743">
    <property type="term" value="C:mitochondrial inner membrane"/>
    <property type="evidence" value="ECO:0007669"/>
    <property type="project" value="UniProtKB-SubCell"/>
</dbReference>
<keyword evidence="4 10" id="KW-0375">Hydrogen ion transport</keyword>
<evidence type="ECO:0000256" key="4">
    <source>
        <dbReference type="ARBA" id="ARBA00022781"/>
    </source>
</evidence>
<comment type="subunit">
    <text evidence="10">F-type ATPases have 2 components, CF(1) - the catalytic core - and CF(0) - the membrane proton channel. CF(1) and CF(0) have multiple subunits.</text>
</comment>
<dbReference type="SUPFAM" id="SSF161060">
    <property type="entry name" value="ATP synthase B chain-like"/>
    <property type="match status" value="1"/>
</dbReference>
<evidence type="ECO:0000256" key="6">
    <source>
        <dbReference type="ARBA" id="ARBA00023065"/>
    </source>
</evidence>
<evidence type="ECO:0000256" key="3">
    <source>
        <dbReference type="ARBA" id="ARBA00022547"/>
    </source>
</evidence>
<dbReference type="PANTHER" id="PTHR12733">
    <property type="entry name" value="MITOCHONDRIAL ATP SYNTHASE B CHAIN"/>
    <property type="match status" value="1"/>
</dbReference>
<keyword evidence="2 10" id="KW-0813">Transport</keyword>